<dbReference type="CDD" id="cd16777">
    <property type="entry name" value="mRING-HC-C4C4_RBR_RNF144A"/>
    <property type="match status" value="1"/>
</dbReference>
<dbReference type="PROSITE" id="PS50089">
    <property type="entry name" value="ZF_RING_2"/>
    <property type="match status" value="1"/>
</dbReference>
<dbReference type="AlphaFoldDB" id="A0A9W2UKX5"/>
<dbReference type="InterPro" id="IPR001841">
    <property type="entry name" value="Znf_RING"/>
</dbReference>
<evidence type="ECO:0000259" key="18">
    <source>
        <dbReference type="PROSITE" id="PS50089"/>
    </source>
</evidence>
<dbReference type="SUPFAM" id="SSF57850">
    <property type="entry name" value="RING/U-box"/>
    <property type="match status" value="1"/>
</dbReference>
<feature type="domain" description="RING-type" evidence="18">
    <location>
        <begin position="158"/>
        <end position="204"/>
    </location>
</feature>
<dbReference type="EC" id="2.3.2.31" evidence="4"/>
<dbReference type="RefSeq" id="XP_053747162.1">
    <property type="nucleotide sequence ID" value="XM_053891187.1"/>
</dbReference>
<keyword evidence="12" id="KW-1133">Transmembrane helix</keyword>
<evidence type="ECO:0000256" key="12">
    <source>
        <dbReference type="ARBA" id="ARBA00022989"/>
    </source>
</evidence>
<comment type="catalytic activity">
    <reaction evidence="1">
        <text>[E2 ubiquitin-conjugating enzyme]-S-ubiquitinyl-L-cysteine + [acceptor protein]-L-lysine = [E2 ubiquitin-conjugating enzyme]-L-cysteine + [acceptor protein]-N(6)-ubiquitinyl-L-lysine.</text>
        <dbReference type="EC" id="2.3.2.31"/>
    </reaction>
</comment>
<evidence type="ECO:0000256" key="7">
    <source>
        <dbReference type="ARBA" id="ARBA00022723"/>
    </source>
</evidence>
<evidence type="ECO:0000256" key="3">
    <source>
        <dbReference type="ARBA" id="ARBA00004906"/>
    </source>
</evidence>
<evidence type="ECO:0000256" key="14">
    <source>
        <dbReference type="ARBA" id="ARBA00038342"/>
    </source>
</evidence>
<evidence type="ECO:0000256" key="16">
    <source>
        <dbReference type="SAM" id="MobiDB-lite"/>
    </source>
</evidence>
<dbReference type="GO" id="GO:0016567">
    <property type="term" value="P:protein ubiquitination"/>
    <property type="evidence" value="ECO:0007669"/>
    <property type="project" value="InterPro"/>
</dbReference>
<evidence type="ECO:0000259" key="19">
    <source>
        <dbReference type="PROSITE" id="PS51873"/>
    </source>
</evidence>
<sequence>MERLGRSRGIAFGFLLCLCVDGVVGAEHPAECGPLQVPTCGGTPGPETFSHVSVRVAGHEGRGQLSARERSRTPGFGQKTFLSSPRTSRRPLLQSPPASETGPLQQSSRPPTPSCPGGTHQSAAAAHSCDASGTDCSAMTTARYRPTWDLALDPLVSCKLCLGEYPVEQMTTIAQCQCIFCTLCLKQYVELLIKEGLETAISCPDAACPKQGHLQEDEIECMVAAEIMQRYKKLQFERESVCKLGEGQGDRARENPKQAPC</sequence>
<feature type="region of interest" description="Disordered" evidence="16">
    <location>
        <begin position="59"/>
        <end position="121"/>
    </location>
</feature>
<keyword evidence="13" id="KW-0472">Membrane</keyword>
<proteinExistence type="inferred from homology"/>
<feature type="chain" id="PRO_5040802803" description="RBR-type E3 ubiquitin transferase" evidence="17">
    <location>
        <begin position="26"/>
        <end position="261"/>
    </location>
</feature>
<comment type="pathway">
    <text evidence="3">Protein modification; protein ubiquitination.</text>
</comment>
<accession>A0A9W2UKX5</accession>
<feature type="compositionally biased region" description="Polar residues" evidence="16">
    <location>
        <begin position="96"/>
        <end position="109"/>
    </location>
</feature>
<evidence type="ECO:0000256" key="4">
    <source>
        <dbReference type="ARBA" id="ARBA00012251"/>
    </source>
</evidence>
<keyword evidence="10" id="KW-0833">Ubl conjugation pathway</keyword>
<dbReference type="InterPro" id="IPR013083">
    <property type="entry name" value="Znf_RING/FYVE/PHD"/>
</dbReference>
<dbReference type="GO" id="GO:0031090">
    <property type="term" value="C:organelle membrane"/>
    <property type="evidence" value="ECO:0007669"/>
    <property type="project" value="UniProtKB-ARBA"/>
</dbReference>
<dbReference type="GO" id="GO:0005737">
    <property type="term" value="C:cytoplasm"/>
    <property type="evidence" value="ECO:0007669"/>
    <property type="project" value="UniProtKB-ARBA"/>
</dbReference>
<evidence type="ECO:0000256" key="8">
    <source>
        <dbReference type="ARBA" id="ARBA00022737"/>
    </source>
</evidence>
<evidence type="ECO:0000256" key="11">
    <source>
        <dbReference type="ARBA" id="ARBA00022833"/>
    </source>
</evidence>
<name>A0A9W2UKX5_PANPR</name>
<protein>
    <recommendedName>
        <fullName evidence="4">RBR-type E3 ubiquitin transferase</fullName>
        <ecNumber evidence="4">2.3.2.31</ecNumber>
    </recommendedName>
</protein>
<feature type="domain" description="RING-type" evidence="19">
    <location>
        <begin position="154"/>
        <end position="261"/>
    </location>
</feature>
<evidence type="ECO:0000256" key="1">
    <source>
        <dbReference type="ARBA" id="ARBA00001798"/>
    </source>
</evidence>
<comment type="similarity">
    <text evidence="14">Belongs to the RBR family. RNF144 subfamily.</text>
</comment>
<gene>
    <name evidence="21" type="primary">RNF144A</name>
</gene>
<dbReference type="InterPro" id="IPR044066">
    <property type="entry name" value="TRIAD_supradom"/>
</dbReference>
<keyword evidence="11" id="KW-0862">Zinc</keyword>
<comment type="subcellular location">
    <subcellularLocation>
        <location evidence="2">Membrane</location>
        <topology evidence="2">Single-pass membrane protein</topology>
    </subcellularLocation>
</comment>
<evidence type="ECO:0000256" key="5">
    <source>
        <dbReference type="ARBA" id="ARBA00022679"/>
    </source>
</evidence>
<keyword evidence="17" id="KW-0732">Signal</keyword>
<evidence type="ECO:0000313" key="21">
    <source>
        <dbReference type="RefSeq" id="XP_053747162.1"/>
    </source>
</evidence>
<evidence type="ECO:0000256" key="10">
    <source>
        <dbReference type="ARBA" id="ARBA00022786"/>
    </source>
</evidence>
<evidence type="ECO:0000256" key="15">
    <source>
        <dbReference type="PROSITE-ProRule" id="PRU00175"/>
    </source>
</evidence>
<dbReference type="Proteomes" id="UP001165780">
    <property type="component" value="Unplaced"/>
</dbReference>
<reference evidence="21" key="1">
    <citation type="submission" date="2025-08" db="UniProtKB">
        <authorList>
            <consortium name="RefSeq"/>
        </authorList>
    </citation>
    <scope>IDENTIFICATION</scope>
    <source>
        <tissue evidence="21">Whole blood</tissue>
    </source>
</reference>
<keyword evidence="5" id="KW-0808">Transferase</keyword>
<keyword evidence="7" id="KW-0479">Metal-binding</keyword>
<dbReference type="FunFam" id="3.30.40.10:FF:000051">
    <property type="entry name" value="RBR-type E3 ubiquitin transferase"/>
    <property type="match status" value="1"/>
</dbReference>
<feature type="signal peptide" evidence="17">
    <location>
        <begin position="1"/>
        <end position="25"/>
    </location>
</feature>
<keyword evidence="6" id="KW-0812">Transmembrane</keyword>
<keyword evidence="20" id="KW-1185">Reference proteome</keyword>
<evidence type="ECO:0000256" key="6">
    <source>
        <dbReference type="ARBA" id="ARBA00022692"/>
    </source>
</evidence>
<dbReference type="Gene3D" id="3.30.40.10">
    <property type="entry name" value="Zinc/RING finger domain, C3HC4 (zinc finger)"/>
    <property type="match status" value="1"/>
</dbReference>
<dbReference type="PANTHER" id="PTHR11685">
    <property type="entry name" value="RBR FAMILY RING FINGER AND IBR DOMAIN-CONTAINING"/>
    <property type="match status" value="1"/>
</dbReference>
<organism evidence="20 21">
    <name type="scientific">Panthera pardus</name>
    <name type="common">Leopard</name>
    <name type="synonym">Felis pardus</name>
    <dbReference type="NCBI Taxonomy" id="9691"/>
    <lineage>
        <taxon>Eukaryota</taxon>
        <taxon>Metazoa</taxon>
        <taxon>Chordata</taxon>
        <taxon>Craniata</taxon>
        <taxon>Vertebrata</taxon>
        <taxon>Euteleostomi</taxon>
        <taxon>Mammalia</taxon>
        <taxon>Eutheria</taxon>
        <taxon>Laurasiatheria</taxon>
        <taxon>Carnivora</taxon>
        <taxon>Feliformia</taxon>
        <taxon>Felidae</taxon>
        <taxon>Pantherinae</taxon>
        <taxon>Panthera</taxon>
    </lineage>
</organism>
<keyword evidence="8" id="KW-0677">Repeat</keyword>
<evidence type="ECO:0000256" key="9">
    <source>
        <dbReference type="ARBA" id="ARBA00022771"/>
    </source>
</evidence>
<dbReference type="GeneID" id="109269022"/>
<dbReference type="GO" id="GO:0061630">
    <property type="term" value="F:ubiquitin protein ligase activity"/>
    <property type="evidence" value="ECO:0007669"/>
    <property type="project" value="UniProtKB-EC"/>
</dbReference>
<feature type="compositionally biased region" description="Basic and acidic residues" evidence="16">
    <location>
        <begin position="59"/>
        <end position="72"/>
    </location>
</feature>
<dbReference type="GO" id="GO:0008270">
    <property type="term" value="F:zinc ion binding"/>
    <property type="evidence" value="ECO:0007669"/>
    <property type="project" value="UniProtKB-KW"/>
</dbReference>
<dbReference type="PROSITE" id="PS51873">
    <property type="entry name" value="TRIAD"/>
    <property type="match status" value="1"/>
</dbReference>
<dbReference type="CTD" id="9781"/>
<dbReference type="InterPro" id="IPR031127">
    <property type="entry name" value="E3_UB_ligase_RBR"/>
</dbReference>
<evidence type="ECO:0000256" key="13">
    <source>
        <dbReference type="ARBA" id="ARBA00023136"/>
    </source>
</evidence>
<evidence type="ECO:0000256" key="17">
    <source>
        <dbReference type="SAM" id="SignalP"/>
    </source>
</evidence>
<keyword evidence="9 15" id="KW-0863">Zinc-finger</keyword>
<evidence type="ECO:0000313" key="20">
    <source>
        <dbReference type="Proteomes" id="UP001165780"/>
    </source>
</evidence>
<evidence type="ECO:0000256" key="2">
    <source>
        <dbReference type="ARBA" id="ARBA00004167"/>
    </source>
</evidence>